<dbReference type="SMART" id="SM00239">
    <property type="entry name" value="C2"/>
    <property type="match status" value="1"/>
</dbReference>
<keyword evidence="5" id="KW-1185">Reference proteome</keyword>
<reference evidence="4" key="1">
    <citation type="submission" date="2021-12" db="EMBL/GenBank/DDBJ databases">
        <title>Prjna785345.</title>
        <authorList>
            <person name="Rujirawat T."/>
            <person name="Krajaejun T."/>
        </authorList>
    </citation>
    <scope>NUCLEOTIDE SEQUENCE</scope>
    <source>
        <strain evidence="4">Pi057C3</strain>
    </source>
</reference>
<dbReference type="PANTHER" id="PTHR45911:SF7">
    <property type="entry name" value="C2 DOMAIN-CONTAINING PROTEIN"/>
    <property type="match status" value="1"/>
</dbReference>
<evidence type="ECO:0000313" key="5">
    <source>
        <dbReference type="Proteomes" id="UP001209570"/>
    </source>
</evidence>
<gene>
    <name evidence="4" type="ORF">P43SY_009258</name>
</gene>
<dbReference type="GO" id="GO:0016020">
    <property type="term" value="C:membrane"/>
    <property type="evidence" value="ECO:0007669"/>
    <property type="project" value="InterPro"/>
</dbReference>
<evidence type="ECO:0000313" key="4">
    <source>
        <dbReference type="EMBL" id="KAJ0402053.1"/>
    </source>
</evidence>
<dbReference type="SUPFAM" id="SSF49562">
    <property type="entry name" value="C2 domain (Calcium/lipid-binding domain, CaLB)"/>
    <property type="match status" value="1"/>
</dbReference>
<dbReference type="GO" id="GO:0046872">
    <property type="term" value="F:metal ion binding"/>
    <property type="evidence" value="ECO:0007669"/>
    <property type="project" value="UniProtKB-KW"/>
</dbReference>
<dbReference type="AlphaFoldDB" id="A0AAD5LKV8"/>
<name>A0AAD5LKV8_PYTIN</name>
<comment type="caution">
    <text evidence="4">The sequence shown here is derived from an EMBL/GenBank/DDBJ whole genome shotgun (WGS) entry which is preliminary data.</text>
</comment>
<evidence type="ECO:0000259" key="3">
    <source>
        <dbReference type="PROSITE" id="PS50004"/>
    </source>
</evidence>
<dbReference type="Gene3D" id="2.60.40.150">
    <property type="entry name" value="C2 domain"/>
    <property type="match status" value="1"/>
</dbReference>
<dbReference type="SMART" id="SM00694">
    <property type="entry name" value="DysFC"/>
    <property type="match status" value="1"/>
</dbReference>
<dbReference type="InterPro" id="IPR000008">
    <property type="entry name" value="C2_dom"/>
</dbReference>
<protein>
    <recommendedName>
        <fullName evidence="3">C2 domain-containing protein</fullName>
    </recommendedName>
</protein>
<keyword evidence="1" id="KW-0479">Metal-binding</keyword>
<sequence length="246" mass="28364">MYTLTVTLHRAEDLPSSDYGFMGIGGKSDPYFVFKVGRVTHKSSVQHSTLNPTWTPPESFTFHVDNPKEQCLEVWSYDWDRFNKDDLLGTRSIPLLSYLDRHGTETIAYDLDVQSEYDNQKRHSVMYLSVELKSNDNADSVLELWENQRYHVVDKWTTKTYLPNDRKRWSSVDDSSVSSDNFTEVEPQVPSGLVAEGWTLDVSQGDANGWLYAVSFQGPWQKSEFTLATARRRKWINRCTRAKAST</sequence>
<dbReference type="PROSITE" id="PS50004">
    <property type="entry name" value="C2"/>
    <property type="match status" value="1"/>
</dbReference>
<dbReference type="PANTHER" id="PTHR45911">
    <property type="entry name" value="C2 DOMAIN-CONTAINING PROTEIN"/>
    <property type="match status" value="1"/>
</dbReference>
<accession>A0AAD5LKV8</accession>
<evidence type="ECO:0000256" key="1">
    <source>
        <dbReference type="ARBA" id="ARBA00022723"/>
    </source>
</evidence>
<organism evidence="4 5">
    <name type="scientific">Pythium insidiosum</name>
    <name type="common">Pythiosis disease agent</name>
    <dbReference type="NCBI Taxonomy" id="114742"/>
    <lineage>
        <taxon>Eukaryota</taxon>
        <taxon>Sar</taxon>
        <taxon>Stramenopiles</taxon>
        <taxon>Oomycota</taxon>
        <taxon>Peronosporomycetes</taxon>
        <taxon>Pythiales</taxon>
        <taxon>Pythiaceae</taxon>
        <taxon>Pythium</taxon>
    </lineage>
</organism>
<evidence type="ECO:0000256" key="2">
    <source>
        <dbReference type="ARBA" id="ARBA00022837"/>
    </source>
</evidence>
<dbReference type="InterPro" id="IPR006614">
    <property type="entry name" value="Peroxin/Ferlin"/>
</dbReference>
<dbReference type="EMBL" id="JAKCXM010000112">
    <property type="protein sequence ID" value="KAJ0402053.1"/>
    <property type="molecule type" value="Genomic_DNA"/>
</dbReference>
<dbReference type="InterPro" id="IPR035892">
    <property type="entry name" value="C2_domain_sf"/>
</dbReference>
<feature type="domain" description="C2" evidence="3">
    <location>
        <begin position="1"/>
        <end position="108"/>
    </location>
</feature>
<proteinExistence type="predicted"/>
<dbReference type="CDD" id="cd00030">
    <property type="entry name" value="C2"/>
    <property type="match status" value="1"/>
</dbReference>
<dbReference type="Proteomes" id="UP001209570">
    <property type="component" value="Unassembled WGS sequence"/>
</dbReference>
<keyword evidence="2" id="KW-0106">Calcium</keyword>
<dbReference type="Pfam" id="PF00168">
    <property type="entry name" value="C2"/>
    <property type="match status" value="1"/>
</dbReference>